<organism evidence="2 3">
    <name type="scientific">Amanita muscaria (strain Koide BX008)</name>
    <dbReference type="NCBI Taxonomy" id="946122"/>
    <lineage>
        <taxon>Eukaryota</taxon>
        <taxon>Fungi</taxon>
        <taxon>Dikarya</taxon>
        <taxon>Basidiomycota</taxon>
        <taxon>Agaricomycotina</taxon>
        <taxon>Agaricomycetes</taxon>
        <taxon>Agaricomycetidae</taxon>
        <taxon>Agaricales</taxon>
        <taxon>Pluteineae</taxon>
        <taxon>Amanitaceae</taxon>
        <taxon>Amanita</taxon>
    </lineage>
</organism>
<dbReference type="EMBL" id="KN818281">
    <property type="protein sequence ID" value="KIL61702.1"/>
    <property type="molecule type" value="Genomic_DNA"/>
</dbReference>
<dbReference type="InParanoid" id="A0A0C2WJI3"/>
<gene>
    <name evidence="2" type="ORF">M378DRAFT_849270</name>
</gene>
<feature type="transmembrane region" description="Helical" evidence="1">
    <location>
        <begin position="33"/>
        <end position="51"/>
    </location>
</feature>
<keyword evidence="1" id="KW-1133">Transmembrane helix</keyword>
<keyword evidence="1" id="KW-0472">Membrane</keyword>
<accession>A0A0C2WJI3</accession>
<dbReference type="Proteomes" id="UP000054549">
    <property type="component" value="Unassembled WGS sequence"/>
</dbReference>
<name>A0A0C2WJI3_AMAMK</name>
<sequence length="103" mass="11509">MWRCLATNQSPYITLAPSHLFPSFLSAGRMRTFVILFLTLFATVALSVPIVQIPQDHGLAARGSDSVASSPFRIGIRLPRDQQSRTRFLPTYGYGRIGRRADE</sequence>
<protein>
    <submittedName>
        <fullName evidence="2">Uncharacterized protein</fullName>
    </submittedName>
</protein>
<reference evidence="2 3" key="1">
    <citation type="submission" date="2014-04" db="EMBL/GenBank/DDBJ databases">
        <title>Evolutionary Origins and Diversification of the Mycorrhizal Mutualists.</title>
        <authorList>
            <consortium name="DOE Joint Genome Institute"/>
            <consortium name="Mycorrhizal Genomics Consortium"/>
            <person name="Kohler A."/>
            <person name="Kuo A."/>
            <person name="Nagy L.G."/>
            <person name="Floudas D."/>
            <person name="Copeland A."/>
            <person name="Barry K.W."/>
            <person name="Cichocki N."/>
            <person name="Veneault-Fourrey C."/>
            <person name="LaButti K."/>
            <person name="Lindquist E.A."/>
            <person name="Lipzen A."/>
            <person name="Lundell T."/>
            <person name="Morin E."/>
            <person name="Murat C."/>
            <person name="Riley R."/>
            <person name="Ohm R."/>
            <person name="Sun H."/>
            <person name="Tunlid A."/>
            <person name="Henrissat B."/>
            <person name="Grigoriev I.V."/>
            <person name="Hibbett D.S."/>
            <person name="Martin F."/>
        </authorList>
    </citation>
    <scope>NUCLEOTIDE SEQUENCE [LARGE SCALE GENOMIC DNA]</scope>
    <source>
        <strain evidence="2 3">Koide BX008</strain>
    </source>
</reference>
<proteinExistence type="predicted"/>
<evidence type="ECO:0000313" key="2">
    <source>
        <dbReference type="EMBL" id="KIL61702.1"/>
    </source>
</evidence>
<dbReference type="AlphaFoldDB" id="A0A0C2WJI3"/>
<keyword evidence="1" id="KW-0812">Transmembrane</keyword>
<evidence type="ECO:0000256" key="1">
    <source>
        <dbReference type="SAM" id="Phobius"/>
    </source>
</evidence>
<dbReference type="HOGENOM" id="CLU_2263077_0_0_1"/>
<evidence type="ECO:0000313" key="3">
    <source>
        <dbReference type="Proteomes" id="UP000054549"/>
    </source>
</evidence>
<keyword evidence="3" id="KW-1185">Reference proteome</keyword>